<dbReference type="eggNOG" id="arCOG11398">
    <property type="taxonomic scope" value="Archaea"/>
</dbReference>
<protein>
    <recommendedName>
        <fullName evidence="5">DUF4872 domain-containing protein</fullName>
    </recommendedName>
</protein>
<evidence type="ECO:0008006" key="5">
    <source>
        <dbReference type="Google" id="ProtNLM"/>
    </source>
</evidence>
<dbReference type="Proteomes" id="UP000000663">
    <property type="component" value="Chromosome"/>
</dbReference>
<gene>
    <name evidence="3" type="ORF">RCIX233</name>
</gene>
<dbReference type="InterPro" id="IPR032369">
    <property type="entry name" value="DUF4872"/>
</dbReference>
<organism evidence="3 4">
    <name type="scientific">Methanocella arvoryzae (strain DSM 22066 / NBRC 105507 / MRE50)</name>
    <dbReference type="NCBI Taxonomy" id="351160"/>
    <lineage>
        <taxon>Archaea</taxon>
        <taxon>Methanobacteriati</taxon>
        <taxon>Methanobacteriota</taxon>
        <taxon>Stenosarchaea group</taxon>
        <taxon>Methanomicrobia</taxon>
        <taxon>Methanocellales</taxon>
        <taxon>Methanocellaceae</taxon>
        <taxon>Methanocella</taxon>
    </lineage>
</organism>
<sequence length="338" mass="37364">MKTILEDFSHEKGLHCDTSSLRDVFAYAGHGFPEPFFFGIGEGLGFFFRDGRSGKPPVASGRTGVLEIERRACRLLGCDLKISTSSSPRRARETLASMLANGQPVMLHADQYYLKYLRSPSHFGAYSLVVAGIDEEAGIAHVADHMRENLIEVPLAELAEARASIHRPFPARHRWFRFGIPSDIKADSKQIMAAIGRNTMEMLNAPVRNCGVGGIYYLANCMYRWEEKYSKKELDDACRIVHDAIAGPGTGGSCFRCLYADFLQYAAENFDLPGIAETADGYRRVGNMWAQAGKVLAEVRCGCSALTEAADIIQIIAAREHELQVSLMAAANLCCRRR</sequence>
<dbReference type="GeneID" id="5145582"/>
<evidence type="ECO:0000259" key="2">
    <source>
        <dbReference type="Pfam" id="PF16169"/>
    </source>
</evidence>
<dbReference type="Pfam" id="PF14399">
    <property type="entry name" value="BtrH_N"/>
    <property type="match status" value="1"/>
</dbReference>
<reference evidence="3 4" key="1">
    <citation type="journal article" date="2006" name="Science">
        <title>Genome of rice cluster I archaea -- the key methane producers in the rice rhizosphere.</title>
        <authorList>
            <person name="Erkel C."/>
            <person name="Kube M."/>
            <person name="Reinhardt R."/>
            <person name="Liesack W."/>
        </authorList>
    </citation>
    <scope>NUCLEOTIDE SEQUENCE [LARGE SCALE GENOMIC DNA]</scope>
    <source>
        <strain evidence="4">DSM 22066 / NBRC 105507 / MRE50</strain>
    </source>
</reference>
<dbReference type="KEGG" id="rci:RCIX233"/>
<evidence type="ECO:0000313" key="4">
    <source>
        <dbReference type="Proteomes" id="UP000000663"/>
    </source>
</evidence>
<dbReference type="RefSeq" id="WP_012036793.1">
    <property type="nucleotide sequence ID" value="NC_009464.1"/>
</dbReference>
<feature type="domain" description="DUF4872" evidence="2">
    <location>
        <begin position="157"/>
        <end position="325"/>
    </location>
</feature>
<proteinExistence type="predicted"/>
<dbReference type="STRING" id="351160.RCIX233"/>
<dbReference type="EMBL" id="AM114193">
    <property type="protein sequence ID" value="CAJ35706.1"/>
    <property type="molecule type" value="Genomic_DNA"/>
</dbReference>
<name>Q0W7D7_METAR</name>
<evidence type="ECO:0000259" key="1">
    <source>
        <dbReference type="Pfam" id="PF14399"/>
    </source>
</evidence>
<dbReference type="AlphaFoldDB" id="Q0W7D7"/>
<dbReference type="InterPro" id="IPR026935">
    <property type="entry name" value="BtrH_N"/>
</dbReference>
<feature type="domain" description="Butirosin biosynthesis protein H N-terminal" evidence="1">
    <location>
        <begin position="15"/>
        <end position="145"/>
    </location>
</feature>
<keyword evidence="4" id="KW-1185">Reference proteome</keyword>
<accession>Q0W7D7</accession>
<dbReference type="OrthoDB" id="197150at2157"/>
<dbReference type="Pfam" id="PF16169">
    <property type="entry name" value="DUF4872"/>
    <property type="match status" value="1"/>
</dbReference>
<evidence type="ECO:0000313" key="3">
    <source>
        <dbReference type="EMBL" id="CAJ35706.1"/>
    </source>
</evidence>